<keyword evidence="1" id="KW-1133">Transmembrane helix</keyword>
<evidence type="ECO:0000313" key="3">
    <source>
        <dbReference type="Proteomes" id="UP000198287"/>
    </source>
</evidence>
<evidence type="ECO:0000256" key="1">
    <source>
        <dbReference type="SAM" id="Phobius"/>
    </source>
</evidence>
<reference evidence="2 3" key="1">
    <citation type="submission" date="2015-12" db="EMBL/GenBank/DDBJ databases">
        <title>The genome of Folsomia candida.</title>
        <authorList>
            <person name="Faddeeva A."/>
            <person name="Derks M.F."/>
            <person name="Anvar Y."/>
            <person name="Smit S."/>
            <person name="Van Straalen N."/>
            <person name="Roelofs D."/>
        </authorList>
    </citation>
    <scope>NUCLEOTIDE SEQUENCE [LARGE SCALE GENOMIC DNA]</scope>
    <source>
        <strain evidence="2 3">VU population</strain>
        <tissue evidence="2">Whole body</tissue>
    </source>
</reference>
<organism evidence="2 3">
    <name type="scientific">Folsomia candida</name>
    <name type="common">Springtail</name>
    <dbReference type="NCBI Taxonomy" id="158441"/>
    <lineage>
        <taxon>Eukaryota</taxon>
        <taxon>Metazoa</taxon>
        <taxon>Ecdysozoa</taxon>
        <taxon>Arthropoda</taxon>
        <taxon>Hexapoda</taxon>
        <taxon>Collembola</taxon>
        <taxon>Entomobryomorpha</taxon>
        <taxon>Isotomoidea</taxon>
        <taxon>Isotomidae</taxon>
        <taxon>Proisotominae</taxon>
        <taxon>Folsomia</taxon>
    </lineage>
</organism>
<feature type="transmembrane region" description="Helical" evidence="1">
    <location>
        <begin position="125"/>
        <end position="146"/>
    </location>
</feature>
<feature type="transmembrane region" description="Helical" evidence="1">
    <location>
        <begin position="99"/>
        <end position="119"/>
    </location>
</feature>
<dbReference type="EMBL" id="LNIX01000002">
    <property type="protein sequence ID" value="OXA59279.1"/>
    <property type="molecule type" value="Genomic_DNA"/>
</dbReference>
<protein>
    <submittedName>
        <fullName evidence="2">Uncharacterized protein</fullName>
    </submittedName>
</protein>
<dbReference type="Proteomes" id="UP000198287">
    <property type="component" value="Unassembled WGS sequence"/>
</dbReference>
<proteinExistence type="predicted"/>
<keyword evidence="3" id="KW-1185">Reference proteome</keyword>
<name>A0A226EP42_FOLCA</name>
<dbReference type="AlphaFoldDB" id="A0A226EP42"/>
<accession>A0A226EP42</accession>
<feature type="transmembrane region" description="Helical" evidence="1">
    <location>
        <begin position="67"/>
        <end position="87"/>
    </location>
</feature>
<gene>
    <name evidence="2" type="ORF">Fcan01_06245</name>
</gene>
<sequence>MSYQAQGKLIAILELIVCSCCLMGVVVAAVMFSMKKEELSKDEPKLEKYPNLREFVESSSTEQAMTFLIPGVYLTVELILAGMLYIGASEIKPALLKTWVGLTLLMAAVGVVFAGFGIVSAQDKLAPIAITAFGYLFTAWSILVGFQLSKQTKSEGEH</sequence>
<keyword evidence="1" id="KW-0812">Transmembrane</keyword>
<evidence type="ECO:0000313" key="2">
    <source>
        <dbReference type="EMBL" id="OXA59279.1"/>
    </source>
</evidence>
<comment type="caution">
    <text evidence="2">The sequence shown here is derived from an EMBL/GenBank/DDBJ whole genome shotgun (WGS) entry which is preliminary data.</text>
</comment>
<feature type="transmembrane region" description="Helical" evidence="1">
    <location>
        <begin position="12"/>
        <end position="34"/>
    </location>
</feature>
<keyword evidence="1" id="KW-0472">Membrane</keyword>